<dbReference type="Proteomes" id="UP000827872">
    <property type="component" value="Linkage Group LG02"/>
</dbReference>
<accession>A0ACB8G6S9</accession>
<protein>
    <submittedName>
        <fullName evidence="1">Uncharacterized protein</fullName>
    </submittedName>
</protein>
<comment type="caution">
    <text evidence="1">The sequence shown here is derived from an EMBL/GenBank/DDBJ whole genome shotgun (WGS) entry which is preliminary data.</text>
</comment>
<evidence type="ECO:0000313" key="1">
    <source>
        <dbReference type="EMBL" id="KAH8015135.1"/>
    </source>
</evidence>
<keyword evidence="2" id="KW-1185">Reference proteome</keyword>
<sequence>MGLPAPVAQEDYSAEQQHAEQDESQTGGKSEEPEDQGTTLLKENETQEVQPPPLEPLRGSQQDIVLQFRRESLSENMAQSQQASQPADVPQSRRGSQQVDMSQSRRGSQQVDMSQSRRASQVDMKQEFEQGSQQPVDDKYPYGTAENQIQRESESKGTLQSSSSFVEGEDEALQTYSIISLEDGIWLNRKTGKLLMSHSQQTSLTAFSPAGRAAPEDHKETSEEGPRPPKSDLENREGSSHRGSCPAQSEGSYQSLVQAWGEEREKVIGSPLSQATLESIESTLAYADEDIQTTYNAISVTDGSWVNIKTGKVLVSRSLQTEESSFQKLEDNVQVFRYSSDISEPDLNAVPEADRVASSIESISGSGGAYALFIP</sequence>
<name>A0ACB8G6S9_9SAUR</name>
<evidence type="ECO:0000313" key="2">
    <source>
        <dbReference type="Proteomes" id="UP000827872"/>
    </source>
</evidence>
<organism evidence="1 2">
    <name type="scientific">Sphaerodactylus townsendi</name>
    <dbReference type="NCBI Taxonomy" id="933632"/>
    <lineage>
        <taxon>Eukaryota</taxon>
        <taxon>Metazoa</taxon>
        <taxon>Chordata</taxon>
        <taxon>Craniata</taxon>
        <taxon>Vertebrata</taxon>
        <taxon>Euteleostomi</taxon>
        <taxon>Lepidosauria</taxon>
        <taxon>Squamata</taxon>
        <taxon>Bifurcata</taxon>
        <taxon>Gekkota</taxon>
        <taxon>Sphaerodactylidae</taxon>
        <taxon>Sphaerodactylus</taxon>
    </lineage>
</organism>
<proteinExistence type="predicted"/>
<gene>
    <name evidence="1" type="ORF">K3G42_033348</name>
</gene>
<dbReference type="EMBL" id="CM037615">
    <property type="protein sequence ID" value="KAH8015135.1"/>
    <property type="molecule type" value="Genomic_DNA"/>
</dbReference>
<reference evidence="1" key="1">
    <citation type="submission" date="2021-08" db="EMBL/GenBank/DDBJ databases">
        <title>The first chromosome-level gecko genome reveals the dynamic sex chromosomes of Neotropical dwarf geckos (Sphaerodactylidae: Sphaerodactylus).</title>
        <authorList>
            <person name="Pinto B.J."/>
            <person name="Keating S.E."/>
            <person name="Gamble T."/>
        </authorList>
    </citation>
    <scope>NUCLEOTIDE SEQUENCE</scope>
    <source>
        <strain evidence="1">TG3544</strain>
    </source>
</reference>